<reference evidence="11" key="2">
    <citation type="journal article" date="2022" name="Hortic Res">
        <title>The genome of Dioscorea zingiberensis sheds light on the biosynthesis, origin and evolution of the medicinally important diosgenin saponins.</title>
        <authorList>
            <person name="Li Y."/>
            <person name="Tan C."/>
            <person name="Li Z."/>
            <person name="Guo J."/>
            <person name="Li S."/>
            <person name="Chen X."/>
            <person name="Wang C."/>
            <person name="Dai X."/>
            <person name="Yang H."/>
            <person name="Song W."/>
            <person name="Hou L."/>
            <person name="Xu J."/>
            <person name="Tong Z."/>
            <person name="Xu A."/>
            <person name="Yuan X."/>
            <person name="Wang W."/>
            <person name="Yang Q."/>
            <person name="Chen L."/>
            <person name="Sun Z."/>
            <person name="Wang K."/>
            <person name="Pan B."/>
            <person name="Chen J."/>
            <person name="Bao Y."/>
            <person name="Liu F."/>
            <person name="Qi X."/>
            <person name="Gang D.R."/>
            <person name="Wen J."/>
            <person name="Li J."/>
        </authorList>
    </citation>
    <scope>NUCLEOTIDE SEQUENCE</scope>
    <source>
        <strain evidence="11">Dzin_1.0</strain>
    </source>
</reference>
<dbReference type="PANTHER" id="PTHR11088:SF74">
    <property type="entry name" value="ADENYLATE ISOPENTENYLTRANSFERASE 5, CHLOROPLASTIC"/>
    <property type="match status" value="1"/>
</dbReference>
<dbReference type="GO" id="GO:0052622">
    <property type="term" value="F:ATP/ADP dimethylallyltransferase activity"/>
    <property type="evidence" value="ECO:0007669"/>
    <property type="project" value="UniProtKB-EC"/>
</dbReference>
<gene>
    <name evidence="11" type="ORF">J5N97_013036</name>
</gene>
<dbReference type="GO" id="GO:0005524">
    <property type="term" value="F:ATP binding"/>
    <property type="evidence" value="ECO:0007669"/>
    <property type="project" value="UniProtKB-KW"/>
</dbReference>
<dbReference type="EC" id="2.5.1.112" evidence="10"/>
<evidence type="ECO:0000313" key="11">
    <source>
        <dbReference type="EMBL" id="KAJ0977562.1"/>
    </source>
</evidence>
<dbReference type="Gene3D" id="3.40.50.300">
    <property type="entry name" value="P-loop containing nucleotide triphosphate hydrolases"/>
    <property type="match status" value="1"/>
</dbReference>
<comment type="caution">
    <text evidence="11">The sequence shown here is derived from an EMBL/GenBank/DDBJ whole genome shotgun (WGS) entry which is preliminary data.</text>
</comment>
<comment type="catalytic activity">
    <reaction evidence="8">
        <text>dimethylallyl diphosphate + ADP = N(6)-(dimethylallyl)adenosine 5'-diphosphate + diphosphate</text>
        <dbReference type="Rhea" id="RHEA:36327"/>
        <dbReference type="ChEBI" id="CHEBI:33019"/>
        <dbReference type="ChEBI" id="CHEBI:57623"/>
        <dbReference type="ChEBI" id="CHEBI:73533"/>
        <dbReference type="ChEBI" id="CHEBI:456216"/>
        <dbReference type="EC" id="2.5.1.112"/>
    </reaction>
</comment>
<comment type="function">
    <text evidence="9">Involved in cytokinin biosynthesis. Catalyzes the transfer of an isopentenyl group from dimethylallyl diphosphate (DMAPP) to ATP and ADP.</text>
</comment>
<accession>A0A9D5CS70</accession>
<dbReference type="Gene3D" id="1.10.287.890">
    <property type="entry name" value="Crystal structure of tRNA isopentenylpyrophosphate transferase (bh2366) domain"/>
    <property type="match status" value="1"/>
</dbReference>
<comment type="catalytic activity">
    <reaction evidence="7">
        <text>dimethylallyl diphosphate + ATP = N(6)-(dimethylallyl)adenosine 5'-triphosphate + diphosphate</text>
        <dbReference type="Rhea" id="RHEA:36331"/>
        <dbReference type="ChEBI" id="CHEBI:30616"/>
        <dbReference type="ChEBI" id="CHEBI:33019"/>
        <dbReference type="ChEBI" id="CHEBI:57623"/>
        <dbReference type="ChEBI" id="CHEBI:73532"/>
        <dbReference type="EC" id="2.5.1.112"/>
    </reaction>
</comment>
<keyword evidence="3" id="KW-0203">Cytokinin biosynthesis</keyword>
<evidence type="ECO:0000256" key="9">
    <source>
        <dbReference type="ARBA" id="ARBA00055191"/>
    </source>
</evidence>
<protein>
    <recommendedName>
        <fullName evidence="10">adenylate dimethylallyltransferase (ADP/ATP-dependent)</fullName>
        <ecNumber evidence="10">2.5.1.112</ecNumber>
    </recommendedName>
</protein>
<evidence type="ECO:0000256" key="7">
    <source>
        <dbReference type="ARBA" id="ARBA00051744"/>
    </source>
</evidence>
<dbReference type="GO" id="GO:0052381">
    <property type="term" value="F:tRNA dimethylallyltransferase activity"/>
    <property type="evidence" value="ECO:0007669"/>
    <property type="project" value="TreeGrafter"/>
</dbReference>
<dbReference type="PANTHER" id="PTHR11088">
    <property type="entry name" value="TRNA DIMETHYLALLYLTRANSFERASE"/>
    <property type="match status" value="1"/>
</dbReference>
<evidence type="ECO:0000256" key="10">
    <source>
        <dbReference type="ARBA" id="ARBA00066838"/>
    </source>
</evidence>
<dbReference type="Proteomes" id="UP001085076">
    <property type="component" value="Miscellaneous, Linkage group lg03"/>
</dbReference>
<dbReference type="OrthoDB" id="775260at2759"/>
<keyword evidence="4" id="KW-0547">Nucleotide-binding</keyword>
<dbReference type="GO" id="GO:0009691">
    <property type="term" value="P:cytokinin biosynthetic process"/>
    <property type="evidence" value="ECO:0007669"/>
    <property type="project" value="UniProtKB-KW"/>
</dbReference>
<dbReference type="GO" id="GO:0005739">
    <property type="term" value="C:mitochondrion"/>
    <property type="evidence" value="ECO:0007669"/>
    <property type="project" value="TreeGrafter"/>
</dbReference>
<keyword evidence="6" id="KW-0809">Transit peptide</keyword>
<evidence type="ECO:0000256" key="5">
    <source>
        <dbReference type="ARBA" id="ARBA00022840"/>
    </source>
</evidence>
<name>A0A9D5CS70_9LILI</name>
<dbReference type="InterPro" id="IPR039657">
    <property type="entry name" value="Dimethylallyltransferase"/>
</dbReference>
<proteinExistence type="inferred from homology"/>
<dbReference type="GO" id="GO:0006400">
    <property type="term" value="P:tRNA modification"/>
    <property type="evidence" value="ECO:0007669"/>
    <property type="project" value="TreeGrafter"/>
</dbReference>
<comment type="similarity">
    <text evidence="1">Belongs to the IPP transferase family.</text>
</comment>
<evidence type="ECO:0000256" key="1">
    <source>
        <dbReference type="ARBA" id="ARBA00005842"/>
    </source>
</evidence>
<reference evidence="11" key="1">
    <citation type="submission" date="2021-03" db="EMBL/GenBank/DDBJ databases">
        <authorList>
            <person name="Li Z."/>
            <person name="Yang C."/>
        </authorList>
    </citation>
    <scope>NUCLEOTIDE SEQUENCE</scope>
    <source>
        <strain evidence="11">Dzin_1.0</strain>
        <tissue evidence="11">Leaf</tissue>
    </source>
</reference>
<evidence type="ECO:0000256" key="3">
    <source>
        <dbReference type="ARBA" id="ARBA00022712"/>
    </source>
</evidence>
<dbReference type="EMBL" id="JAGGNH010000003">
    <property type="protein sequence ID" value="KAJ0977562.1"/>
    <property type="molecule type" value="Genomic_DNA"/>
</dbReference>
<sequence>MDSGDLPRRRNKVVFIMGATGTGKTKLAIDLALYFNGEIVNSDKMQVYDGLDVITNKATPAERAGVPHHLLGGVAPDADFTADDFRLQATHAVESILSRGKLPIIAGGSNTYIQALVEGGDGEFRAKFDCCFIWVDVELPVLHGFVGERVDKMVELGLVEEARGVFDMDDADYSRGSRRAIGVPELDKYFREERKLSNDQRARLLAEAIDQVKVNTCKLVCCQLDKIQRLRTLSGWDVHRIDATGVFLKRNTPGFDEAWMEMVVKPSVQTVIGFFHGDGGKQ</sequence>
<dbReference type="AlphaFoldDB" id="A0A9D5CS70"/>
<organism evidence="11 12">
    <name type="scientific">Dioscorea zingiberensis</name>
    <dbReference type="NCBI Taxonomy" id="325984"/>
    <lineage>
        <taxon>Eukaryota</taxon>
        <taxon>Viridiplantae</taxon>
        <taxon>Streptophyta</taxon>
        <taxon>Embryophyta</taxon>
        <taxon>Tracheophyta</taxon>
        <taxon>Spermatophyta</taxon>
        <taxon>Magnoliopsida</taxon>
        <taxon>Liliopsida</taxon>
        <taxon>Dioscoreales</taxon>
        <taxon>Dioscoreaceae</taxon>
        <taxon>Dioscorea</taxon>
    </lineage>
</organism>
<keyword evidence="2" id="KW-0808">Transferase</keyword>
<keyword evidence="12" id="KW-1185">Reference proteome</keyword>
<evidence type="ECO:0000313" key="12">
    <source>
        <dbReference type="Proteomes" id="UP001085076"/>
    </source>
</evidence>
<evidence type="ECO:0000256" key="4">
    <source>
        <dbReference type="ARBA" id="ARBA00022741"/>
    </source>
</evidence>
<evidence type="ECO:0000256" key="2">
    <source>
        <dbReference type="ARBA" id="ARBA00022679"/>
    </source>
</evidence>
<keyword evidence="5" id="KW-0067">ATP-binding</keyword>
<dbReference type="SUPFAM" id="SSF52540">
    <property type="entry name" value="P-loop containing nucleoside triphosphate hydrolases"/>
    <property type="match status" value="1"/>
</dbReference>
<dbReference type="GO" id="GO:0009824">
    <property type="term" value="F:AMP dimethylallyltransferase activity"/>
    <property type="evidence" value="ECO:0007669"/>
    <property type="project" value="UniProtKB-ARBA"/>
</dbReference>
<dbReference type="FunFam" id="1.10.287.890:FF:000002">
    <property type="entry name" value="Adenylate isopentenyltransferase 5, chloroplastic"/>
    <property type="match status" value="1"/>
</dbReference>
<evidence type="ECO:0000256" key="6">
    <source>
        <dbReference type="ARBA" id="ARBA00022946"/>
    </source>
</evidence>
<dbReference type="Pfam" id="PF01715">
    <property type="entry name" value="IPPT"/>
    <property type="match status" value="2"/>
</dbReference>
<evidence type="ECO:0000256" key="8">
    <source>
        <dbReference type="ARBA" id="ARBA00052386"/>
    </source>
</evidence>
<dbReference type="InterPro" id="IPR027417">
    <property type="entry name" value="P-loop_NTPase"/>
</dbReference>